<evidence type="ECO:0000313" key="1">
    <source>
        <dbReference type="EMBL" id="VDP45528.1"/>
    </source>
</evidence>
<dbReference type="Proteomes" id="UP000277204">
    <property type="component" value="Unassembled WGS sequence"/>
</dbReference>
<proteinExistence type="predicted"/>
<protein>
    <submittedName>
        <fullName evidence="1">Uncharacterized protein</fullName>
    </submittedName>
</protein>
<evidence type="ECO:0000313" key="2">
    <source>
        <dbReference type="Proteomes" id="UP000277204"/>
    </source>
</evidence>
<name>A0A183N3Z0_9TREM</name>
<sequence>MDDLPLPEQDNEELWTMVYRGPQPKFVKGHRVNTIIINHVDHYHFVFQSSIKNRFRTIRNILNAGNITSDVGGTLQPIRNWHAFMTYLVRNHNYTSELIGSKLKPYYDQSLLVTPSDKDCSVLLCETRRENKPSNNTRVQRGEHLMDLVTLYNVTQLQQLKMKLSAKD</sequence>
<keyword evidence="2" id="KW-1185">Reference proteome</keyword>
<dbReference type="EMBL" id="UZAI01019466">
    <property type="protein sequence ID" value="VDP45528.1"/>
    <property type="molecule type" value="Genomic_DNA"/>
</dbReference>
<gene>
    <name evidence="1" type="ORF">SMRZ_LOCUS23015</name>
</gene>
<dbReference type="AlphaFoldDB" id="A0A183N3Z0"/>
<organism evidence="1 2">
    <name type="scientific">Schistosoma margrebowiei</name>
    <dbReference type="NCBI Taxonomy" id="48269"/>
    <lineage>
        <taxon>Eukaryota</taxon>
        <taxon>Metazoa</taxon>
        <taxon>Spiralia</taxon>
        <taxon>Lophotrochozoa</taxon>
        <taxon>Platyhelminthes</taxon>
        <taxon>Trematoda</taxon>
        <taxon>Digenea</taxon>
        <taxon>Strigeidida</taxon>
        <taxon>Schistosomatoidea</taxon>
        <taxon>Schistosomatidae</taxon>
        <taxon>Schistosoma</taxon>
    </lineage>
</organism>
<reference evidence="1 2" key="1">
    <citation type="submission" date="2018-11" db="EMBL/GenBank/DDBJ databases">
        <authorList>
            <consortium name="Pathogen Informatics"/>
        </authorList>
    </citation>
    <scope>NUCLEOTIDE SEQUENCE [LARGE SCALE GENOMIC DNA]</scope>
    <source>
        <strain evidence="1 2">Zambia</strain>
    </source>
</reference>
<accession>A0A183N3Z0</accession>